<name>A0A3R9TIZ1_ACIBA</name>
<dbReference type="AlphaFoldDB" id="A0A3R9TIZ1"/>
<reference evidence="1 2" key="1">
    <citation type="submission" date="2018-10" db="EMBL/GenBank/DDBJ databases">
        <title>GWAS and RNA-Seq identify cryptic mechanisms of antimicrobial resistance in Acinetobacter baumannii.</title>
        <authorList>
            <person name="Sahl J.W."/>
        </authorList>
    </citation>
    <scope>NUCLEOTIDE SEQUENCE [LARGE SCALE GENOMIC DNA]</scope>
    <source>
        <strain evidence="1 2">TG28175</strain>
    </source>
</reference>
<evidence type="ECO:0000313" key="1">
    <source>
        <dbReference type="EMBL" id="RSR48167.1"/>
    </source>
</evidence>
<sequence>MAINDDLYWYKNVLRRTISTTIRFYLSLSIILSPIILMTEANATDDGDWWLQREIKLQQNREDYARRVYGRSARSFTETDPVTAKTKTVTRIAIAEASPTASKVGASMFKRVAFYAKNPGVQMVGVMAATQLIEAIGWVMEDG</sequence>
<comment type="caution">
    <text evidence="1">The sequence shown here is derived from an EMBL/GenBank/DDBJ whole genome shotgun (WGS) entry which is preliminary data.</text>
</comment>
<gene>
    <name evidence="1" type="ORF">EA686_18600</name>
</gene>
<dbReference type="Proteomes" id="UP000280073">
    <property type="component" value="Unassembled WGS sequence"/>
</dbReference>
<protein>
    <submittedName>
        <fullName evidence="1">Uncharacterized protein</fullName>
    </submittedName>
</protein>
<dbReference type="EMBL" id="RFDI01001170">
    <property type="protein sequence ID" value="RSR48167.1"/>
    <property type="molecule type" value="Genomic_DNA"/>
</dbReference>
<evidence type="ECO:0000313" key="2">
    <source>
        <dbReference type="Proteomes" id="UP000280073"/>
    </source>
</evidence>
<accession>A0A3R9TIZ1</accession>
<organism evidence="1 2">
    <name type="scientific">Acinetobacter baumannii</name>
    <dbReference type="NCBI Taxonomy" id="470"/>
    <lineage>
        <taxon>Bacteria</taxon>
        <taxon>Pseudomonadati</taxon>
        <taxon>Pseudomonadota</taxon>
        <taxon>Gammaproteobacteria</taxon>
        <taxon>Moraxellales</taxon>
        <taxon>Moraxellaceae</taxon>
        <taxon>Acinetobacter</taxon>
        <taxon>Acinetobacter calcoaceticus/baumannii complex</taxon>
    </lineage>
</organism>
<feature type="non-terminal residue" evidence="1">
    <location>
        <position position="143"/>
    </location>
</feature>
<proteinExistence type="predicted"/>